<dbReference type="GeneID" id="32895876"/>
<dbReference type="Pfam" id="PF25943">
    <property type="entry name" value="DUF7983"/>
    <property type="match status" value="1"/>
</dbReference>
<dbReference type="Proteomes" id="UP000250088">
    <property type="component" value="Chromosome"/>
</dbReference>
<evidence type="ECO:0000313" key="2">
    <source>
        <dbReference type="Proteomes" id="UP000250088"/>
    </source>
</evidence>
<keyword evidence="2" id="KW-1185">Reference proteome</keyword>
<sequence length="315" mass="35431">MNDDRWGHLRTQCEALEPGSVLLTPVSDRRFDVRRTDADLIVVSFADSGEERPLWREQFSVLVDQLETDRIDLDALQPGVEPYAVILSLADEFAVRADALVYEPDSDVDADEGEDNPFVVPASEARTQVERIHDDALLLAALVERLDLVDEADLSRLDTDVLTDCYVLSSDVQRGADRLRKAAREPILERLGPDQTLHGRYGTVRRTTRTRRRPKDDETVFAALDDHGVPREWVTGVDPSKLDVVVEATDLEETDVFDVEETVYAQKTGIDEDEKYSRLQGIADRIESLEGPEGEALRDELETIENRLEDALSAD</sequence>
<dbReference type="RefSeq" id="WP_086889678.1">
    <property type="nucleotide sequence ID" value="NZ_CP019893.1"/>
</dbReference>
<proteinExistence type="predicted"/>
<organism evidence="1 2">
    <name type="scientific">Natrarchaeobaculum aegyptiacum</name>
    <dbReference type="NCBI Taxonomy" id="745377"/>
    <lineage>
        <taxon>Archaea</taxon>
        <taxon>Methanobacteriati</taxon>
        <taxon>Methanobacteriota</taxon>
        <taxon>Stenosarchaea group</taxon>
        <taxon>Halobacteria</taxon>
        <taxon>Halobacteriales</taxon>
        <taxon>Natrialbaceae</taxon>
        <taxon>Natrarchaeobaculum</taxon>
    </lineage>
</organism>
<dbReference type="EMBL" id="CP019893">
    <property type="protein sequence ID" value="ARS91311.1"/>
    <property type="molecule type" value="Genomic_DNA"/>
</dbReference>
<dbReference type="AlphaFoldDB" id="A0A2Z2HVR5"/>
<accession>A0A2Z2HVR5</accession>
<dbReference type="OrthoDB" id="247969at2157"/>
<name>A0A2Z2HVR5_9EURY</name>
<evidence type="ECO:0008006" key="3">
    <source>
        <dbReference type="Google" id="ProtNLM"/>
    </source>
</evidence>
<dbReference type="KEGG" id="naj:B1756_17345"/>
<reference evidence="2" key="1">
    <citation type="submission" date="2017-02" db="EMBL/GenBank/DDBJ databases">
        <title>Natronthermophilus aegyptiacus gen. nov.,sp. nov., an aerobic, extremely halophilic alkalithermophilic archaeon isolated from the athalassohaline Wadi An Natrun, Egypt.</title>
        <authorList>
            <person name="Zhao B."/>
        </authorList>
    </citation>
    <scope>NUCLEOTIDE SEQUENCE [LARGE SCALE GENOMIC DNA]</scope>
    <source>
        <strain evidence="2">JW/NM-HA 15</strain>
    </source>
</reference>
<gene>
    <name evidence="1" type="ORF">B1756_17345</name>
</gene>
<protein>
    <recommendedName>
        <fullName evidence="3">DUF2800 domain-containing protein</fullName>
    </recommendedName>
</protein>
<evidence type="ECO:0000313" key="1">
    <source>
        <dbReference type="EMBL" id="ARS91311.1"/>
    </source>
</evidence>
<dbReference type="InterPro" id="IPR058289">
    <property type="entry name" value="DUF7983"/>
</dbReference>